<proteinExistence type="predicted"/>
<dbReference type="AlphaFoldDB" id="A3IY28"/>
<sequence>MKLPNPKRAILGDKIERYSLNFEHPIGKHKALLFQRRLGITLTNKSILENALLEAICENEAILYKEDSWGTHYDVKFFLETDIGSSLILSAWIIRFQEDFPRLTNVYPINK</sequence>
<keyword evidence="3" id="KW-1185">Reference proteome</keyword>
<dbReference type="InterPro" id="IPR049250">
    <property type="entry name" value="DUF6883"/>
</dbReference>
<dbReference type="Pfam" id="PF21814">
    <property type="entry name" value="DUF6883"/>
    <property type="match status" value="1"/>
</dbReference>
<organism evidence="2 3">
    <name type="scientific">Crocosphaera chwakensis CCY0110</name>
    <dbReference type="NCBI Taxonomy" id="391612"/>
    <lineage>
        <taxon>Bacteria</taxon>
        <taxon>Bacillati</taxon>
        <taxon>Cyanobacteriota</taxon>
        <taxon>Cyanophyceae</taxon>
        <taxon>Oscillatoriophycideae</taxon>
        <taxon>Chroococcales</taxon>
        <taxon>Aphanothecaceae</taxon>
        <taxon>Crocosphaera</taxon>
        <taxon>Crocosphaera chwakensis</taxon>
    </lineage>
</organism>
<dbReference type="eggNOG" id="COG3210">
    <property type="taxonomic scope" value="Bacteria"/>
</dbReference>
<evidence type="ECO:0000259" key="1">
    <source>
        <dbReference type="Pfam" id="PF21814"/>
    </source>
</evidence>
<comment type="caution">
    <text evidence="2">The sequence shown here is derived from an EMBL/GenBank/DDBJ whole genome shotgun (WGS) entry which is preliminary data.</text>
</comment>
<dbReference type="EMBL" id="AAXW01000074">
    <property type="protein sequence ID" value="EAZ88604.1"/>
    <property type="molecule type" value="Genomic_DNA"/>
</dbReference>
<gene>
    <name evidence="2" type="ORF">CY0110_31405</name>
</gene>
<protein>
    <recommendedName>
        <fullName evidence="1">DUF6883 domain-containing protein</fullName>
    </recommendedName>
</protein>
<evidence type="ECO:0000313" key="2">
    <source>
        <dbReference type="EMBL" id="EAZ88604.1"/>
    </source>
</evidence>
<evidence type="ECO:0000313" key="3">
    <source>
        <dbReference type="Proteomes" id="UP000003781"/>
    </source>
</evidence>
<dbReference type="RefSeq" id="WP_008278291.1">
    <property type="nucleotide sequence ID" value="NZ_AAXW01000074.1"/>
</dbReference>
<accession>A3IY28</accession>
<dbReference type="OrthoDB" id="5801353at2"/>
<feature type="domain" description="DUF6883" evidence="1">
    <location>
        <begin position="2"/>
        <end position="109"/>
    </location>
</feature>
<dbReference type="Proteomes" id="UP000003781">
    <property type="component" value="Unassembled WGS sequence"/>
</dbReference>
<name>A3IY28_9CHRO</name>
<reference evidence="2 3" key="1">
    <citation type="submission" date="2007-03" db="EMBL/GenBank/DDBJ databases">
        <authorList>
            <person name="Stal L."/>
            <person name="Ferriera S."/>
            <person name="Johnson J."/>
            <person name="Kravitz S."/>
            <person name="Beeson K."/>
            <person name="Sutton G."/>
            <person name="Rogers Y.-H."/>
            <person name="Friedman R."/>
            <person name="Frazier M."/>
            <person name="Venter J.C."/>
        </authorList>
    </citation>
    <scope>NUCLEOTIDE SEQUENCE [LARGE SCALE GENOMIC DNA]</scope>
    <source>
        <strain evidence="2 3">CCY0110</strain>
    </source>
</reference>